<dbReference type="PANTHER" id="PTHR10037:SF230">
    <property type="entry name" value="CA[2+]-CHANNEL PROTEIN ALPHA[[1]] SUBUNIT T, ISOFORM F"/>
    <property type="match status" value="1"/>
</dbReference>
<evidence type="ECO:0000256" key="3">
    <source>
        <dbReference type="ARBA" id="ARBA00022837"/>
    </source>
</evidence>
<dbReference type="InterPro" id="IPR027359">
    <property type="entry name" value="Volt_channel_dom_sf"/>
</dbReference>
<accession>A0A9P1DRD3</accession>
<dbReference type="PROSITE" id="PS00018">
    <property type="entry name" value="EF_HAND_1"/>
    <property type="match status" value="3"/>
</dbReference>
<evidence type="ECO:0000313" key="12">
    <source>
        <dbReference type="Proteomes" id="UP001152797"/>
    </source>
</evidence>
<keyword evidence="6" id="KW-0175">Coiled coil</keyword>
<dbReference type="Pfam" id="PF00520">
    <property type="entry name" value="Ion_trans"/>
    <property type="match status" value="2"/>
</dbReference>
<feature type="transmembrane region" description="Helical" evidence="8">
    <location>
        <begin position="221"/>
        <end position="240"/>
    </location>
</feature>
<comment type="subcellular location">
    <subcellularLocation>
        <location evidence="1">Membrane</location>
        <topology evidence="1">Multi-pass membrane protein</topology>
    </subcellularLocation>
</comment>
<keyword evidence="3" id="KW-0106">Calcium</keyword>
<dbReference type="GO" id="GO:0005248">
    <property type="term" value="F:voltage-gated sodium channel activity"/>
    <property type="evidence" value="ECO:0007669"/>
    <property type="project" value="TreeGrafter"/>
</dbReference>
<feature type="coiled-coil region" evidence="6">
    <location>
        <begin position="747"/>
        <end position="778"/>
    </location>
</feature>
<evidence type="ECO:0000256" key="2">
    <source>
        <dbReference type="ARBA" id="ARBA00022692"/>
    </source>
</evidence>
<dbReference type="InterPro" id="IPR011992">
    <property type="entry name" value="EF-hand-dom_pair"/>
</dbReference>
<sequence length="1184" mass="134822">MTFNCANWFWNIVPWPDADSEPERASTNQLEGKAHLQRALEKIEKDSMRYKQWAAKPWLGKDGEVVWSKSRVFFAKVVVSQSFETFMGIVIFVNLALMIFETNSDARCYPEFALNLQDCKYHSSQHLWLLVCTIILQLIYTAECMMRAYAERSNYVWNRWNQVDLWTAIMGWAGVALSSSVNLSILRILRVLRLIRVGRLVISVPELYILLSGLTTSFKPILFGSMMLISVILVWSIIVVELLHPITSGLDFPGCPSCHLGFDGVYAACLTLFAQIVAGDSWSQISIPLAKKEPWTAPILFFIMMTVSLGVMNLILAVIVEKAAEARENDQERKQKQVDEQRQKDMVELAVLCDRMDNDGSGALSLQEMLDGFDNDSGFQTVMQRMDIERSDMETVFHALDDDASGELDYVEFCHQLGSCKRRDPLMLTALTRYNVMEVKTLIQGEVSKALEEQRQMLEDQLELLAQVPSCATSAKELQRKRLEKVNPHVAKAAAAESEALVYPLGKSGSFSAETRAVPKLQTTQAKQLRATLREQGHLAPTEKAHLTRQRSGSFGLLLESLTENCKVYQDMQNQLESLMASAERLKADIAQDRSEGAENERSEHQVQGSSPDFDRRFEQLLRKFYHRTQREEVLQAKFRKLIESISLSLGRESKQEVNAKGTCQRHLPQFQLFTPRRSRIVSPLQPSDPKKLGSATASSMGMERMQRRGSKLSMTSEISRLSGKIGCLRAISEQMNKWKGTRTTANENEDENVEEGKEHLKRALERIEKDSMRYKNSSVKPWLDRNGRVIWPYSRIAMAKIVRSQSFETFMGIVIMLNILLMIFETDADASCYPEYADNVSACPGRSSEVLWIKVCNILLQVMYTTECFMRAFVEREDYVWNRWNQLDLFTTIPGWITLAMSTQVNFAVFRTLRVVRLLRAGRLLISVPEIYILMSGLASALKPIAFGSVMLLSVIILWAIIVVEFLHPTNAQLVYDQCERCSRGFATVYTASLTLFSQLVAQDSWSQLSLPLAEEAPWTTPLLFIILMTVSLGVMNLILAVVVEKAAEARENDQERKMEQKENERERNMIELAILCDRMDNDGSGALSLKEMLDGFDTDMNFKSLMAFMDIERDDMQTIFKVLDCDGSGEELRWEDDDKLVDFETPPRCSPIFFQPNQKEPTRGKLLLQLGYYAIRIESFVV</sequence>
<feature type="transmembrane region" description="Helical" evidence="8">
    <location>
        <begin position="165"/>
        <end position="185"/>
    </location>
</feature>
<dbReference type="InterPro" id="IPR018247">
    <property type="entry name" value="EF_Hand_1_Ca_BS"/>
</dbReference>
<dbReference type="InterPro" id="IPR043203">
    <property type="entry name" value="VGCC_Ca_Na"/>
</dbReference>
<feature type="transmembrane region" description="Helical" evidence="8">
    <location>
        <begin position="127"/>
        <end position="150"/>
    </location>
</feature>
<dbReference type="GO" id="GO:0001518">
    <property type="term" value="C:voltage-gated sodium channel complex"/>
    <property type="evidence" value="ECO:0007669"/>
    <property type="project" value="TreeGrafter"/>
</dbReference>
<evidence type="ECO:0000256" key="4">
    <source>
        <dbReference type="ARBA" id="ARBA00022989"/>
    </source>
</evidence>
<evidence type="ECO:0000256" key="8">
    <source>
        <dbReference type="SAM" id="Phobius"/>
    </source>
</evidence>
<dbReference type="GO" id="GO:0005509">
    <property type="term" value="F:calcium ion binding"/>
    <property type="evidence" value="ECO:0007669"/>
    <property type="project" value="InterPro"/>
</dbReference>
<feature type="transmembrane region" description="Helical" evidence="8">
    <location>
        <begin position="986"/>
        <end position="1003"/>
    </location>
</feature>
<keyword evidence="12" id="KW-1185">Reference proteome</keyword>
<keyword evidence="5 8" id="KW-0472">Membrane</keyword>
<feature type="domain" description="EF-hand" evidence="9">
    <location>
        <begin position="1069"/>
        <end position="1104"/>
    </location>
</feature>
<dbReference type="EMBL" id="CAMXCT010006523">
    <property type="protein sequence ID" value="CAI4015262.1"/>
    <property type="molecule type" value="Genomic_DNA"/>
</dbReference>
<gene>
    <name evidence="10" type="ORF">C1SCF055_LOCUS40099</name>
</gene>
<feature type="transmembrane region" description="Helical" evidence="8">
    <location>
        <begin position="73"/>
        <end position="97"/>
    </location>
</feature>
<feature type="domain" description="EF-hand" evidence="9">
    <location>
        <begin position="388"/>
        <end position="423"/>
    </location>
</feature>
<evidence type="ECO:0000313" key="11">
    <source>
        <dbReference type="EMBL" id="CAL4802574.1"/>
    </source>
</evidence>
<dbReference type="EMBL" id="CAMXCT020006523">
    <property type="protein sequence ID" value="CAL1168637.1"/>
    <property type="molecule type" value="Genomic_DNA"/>
</dbReference>
<feature type="transmembrane region" description="Helical" evidence="8">
    <location>
        <begin position="299"/>
        <end position="320"/>
    </location>
</feature>
<feature type="transmembrane region" description="Helical" evidence="8">
    <location>
        <begin position="808"/>
        <end position="825"/>
    </location>
</feature>
<evidence type="ECO:0000259" key="9">
    <source>
        <dbReference type="PROSITE" id="PS50222"/>
    </source>
</evidence>
<feature type="region of interest" description="Disordered" evidence="7">
    <location>
        <begin position="682"/>
        <end position="716"/>
    </location>
</feature>
<organism evidence="10">
    <name type="scientific">Cladocopium goreaui</name>
    <dbReference type="NCBI Taxonomy" id="2562237"/>
    <lineage>
        <taxon>Eukaryota</taxon>
        <taxon>Sar</taxon>
        <taxon>Alveolata</taxon>
        <taxon>Dinophyceae</taxon>
        <taxon>Suessiales</taxon>
        <taxon>Symbiodiniaceae</taxon>
        <taxon>Cladocopium</taxon>
    </lineage>
</organism>
<comment type="caution">
    <text evidence="10">The sequence shown here is derived from an EMBL/GenBank/DDBJ whole genome shotgun (WGS) entry which is preliminary data.</text>
</comment>
<dbReference type="Gene3D" id="1.10.238.10">
    <property type="entry name" value="EF-hand"/>
    <property type="match status" value="2"/>
</dbReference>
<dbReference type="SMART" id="SM00054">
    <property type="entry name" value="EFh"/>
    <property type="match status" value="3"/>
</dbReference>
<dbReference type="SUPFAM" id="SSF81324">
    <property type="entry name" value="Voltage-gated potassium channels"/>
    <property type="match status" value="2"/>
</dbReference>
<reference evidence="11 12" key="2">
    <citation type="submission" date="2024-05" db="EMBL/GenBank/DDBJ databases">
        <authorList>
            <person name="Chen Y."/>
            <person name="Shah S."/>
            <person name="Dougan E. K."/>
            <person name="Thang M."/>
            <person name="Chan C."/>
        </authorList>
    </citation>
    <scope>NUCLEOTIDE SEQUENCE [LARGE SCALE GENOMIC DNA]</scope>
</reference>
<feature type="transmembrane region" description="Helical" evidence="8">
    <location>
        <begin position="946"/>
        <end position="965"/>
    </location>
</feature>
<reference evidence="10" key="1">
    <citation type="submission" date="2022-10" db="EMBL/GenBank/DDBJ databases">
        <authorList>
            <person name="Chen Y."/>
            <person name="Dougan E. K."/>
            <person name="Chan C."/>
            <person name="Rhodes N."/>
            <person name="Thang M."/>
        </authorList>
    </citation>
    <scope>NUCLEOTIDE SEQUENCE</scope>
</reference>
<name>A0A9P1DRD3_9DINO</name>
<feature type="coiled-coil region" evidence="6">
    <location>
        <begin position="1045"/>
        <end position="1073"/>
    </location>
</feature>
<dbReference type="AlphaFoldDB" id="A0A9P1DRD3"/>
<dbReference type="InterPro" id="IPR005821">
    <property type="entry name" value="Ion_trans_dom"/>
</dbReference>
<protein>
    <submittedName>
        <fullName evidence="11">Muscle calcium channel subunit alpha-1 (MDL-alpha-1)</fullName>
    </submittedName>
</protein>
<feature type="transmembrane region" description="Helical" evidence="8">
    <location>
        <begin position="1023"/>
        <end position="1045"/>
    </location>
</feature>
<feature type="region of interest" description="Disordered" evidence="7">
    <location>
        <begin position="592"/>
        <end position="613"/>
    </location>
</feature>
<dbReference type="PROSITE" id="PS50222">
    <property type="entry name" value="EF_HAND_2"/>
    <property type="match status" value="2"/>
</dbReference>
<dbReference type="SUPFAM" id="SSF47473">
    <property type="entry name" value="EF-hand"/>
    <property type="match status" value="1"/>
</dbReference>
<feature type="compositionally biased region" description="Basic and acidic residues" evidence="7">
    <location>
        <begin position="592"/>
        <end position="605"/>
    </location>
</feature>
<keyword evidence="2 8" id="KW-0812">Transmembrane</keyword>
<dbReference type="PANTHER" id="PTHR10037">
    <property type="entry name" value="VOLTAGE-GATED CATION CHANNEL CALCIUM AND SODIUM"/>
    <property type="match status" value="1"/>
</dbReference>
<evidence type="ECO:0000313" key="10">
    <source>
        <dbReference type="EMBL" id="CAI4015262.1"/>
    </source>
</evidence>
<keyword evidence="4 8" id="KW-1133">Transmembrane helix</keyword>
<dbReference type="Proteomes" id="UP001152797">
    <property type="component" value="Unassembled WGS sequence"/>
</dbReference>
<dbReference type="Gene3D" id="1.20.120.350">
    <property type="entry name" value="Voltage-gated potassium channels. Chain C"/>
    <property type="match status" value="2"/>
</dbReference>
<dbReference type="Gene3D" id="1.10.287.70">
    <property type="match status" value="2"/>
</dbReference>
<evidence type="ECO:0000256" key="1">
    <source>
        <dbReference type="ARBA" id="ARBA00004141"/>
    </source>
</evidence>
<dbReference type="InterPro" id="IPR002048">
    <property type="entry name" value="EF_hand_dom"/>
</dbReference>
<evidence type="ECO:0000256" key="6">
    <source>
        <dbReference type="SAM" id="Coils"/>
    </source>
</evidence>
<evidence type="ECO:0000256" key="5">
    <source>
        <dbReference type="ARBA" id="ARBA00023136"/>
    </source>
</evidence>
<proteinExistence type="predicted"/>
<feature type="transmembrane region" description="Helical" evidence="8">
    <location>
        <begin position="890"/>
        <end position="910"/>
    </location>
</feature>
<feature type="transmembrane region" description="Helical" evidence="8">
    <location>
        <begin position="922"/>
        <end position="940"/>
    </location>
</feature>
<dbReference type="OrthoDB" id="191686at2759"/>
<evidence type="ECO:0000256" key="7">
    <source>
        <dbReference type="SAM" id="MobiDB-lite"/>
    </source>
</evidence>
<dbReference type="EMBL" id="CAMXCT030006523">
    <property type="protein sequence ID" value="CAL4802574.1"/>
    <property type="molecule type" value="Genomic_DNA"/>
</dbReference>